<sequence>MTNNEASIKRARPKRIGLKDVALEAGVDVSTVSRILGGRASLYAEETCRKVQDAAAALHYRPNATARGMATGSTRMVGVTIPGTGYCGRIIEGINKALLEHGHLMLHAWNPDHFVPADDPTQKRIIHELVERQVDGVILRVGSEEFEQTYFEEIWQRGIPMIVVDREMALFKTDFVGTDDVAIGADAARHLLGLGHRRLLFVGEKEIVSTCRLREQGFRDVVSEAPDAACRKVELDLETAVVEDLAPALEGEGHPTGVFCYSDRMVPIFYETARKLGLDIPGDISVVGCGNLSWGKMLAPALSTFEQHPEKIGRKAAELYLERVAEGEQARPAPKIIRVAAELMVRGSTARV</sequence>
<dbReference type="InterPro" id="IPR000843">
    <property type="entry name" value="HTH_LacI"/>
</dbReference>
<dbReference type="Gene3D" id="3.40.50.2300">
    <property type="match status" value="2"/>
</dbReference>
<dbReference type="PANTHER" id="PTHR30146:SF109">
    <property type="entry name" value="HTH-TYPE TRANSCRIPTIONAL REGULATOR GALS"/>
    <property type="match status" value="1"/>
</dbReference>
<dbReference type="SUPFAM" id="SSF53822">
    <property type="entry name" value="Periplasmic binding protein-like I"/>
    <property type="match status" value="1"/>
</dbReference>
<dbReference type="RefSeq" id="WP_136059846.1">
    <property type="nucleotide sequence ID" value="NZ_CAAHFH010000001.1"/>
</dbReference>
<dbReference type="Gene3D" id="1.10.260.40">
    <property type="entry name" value="lambda repressor-like DNA-binding domains"/>
    <property type="match status" value="1"/>
</dbReference>
<dbReference type="SUPFAM" id="SSF47413">
    <property type="entry name" value="lambda repressor-like DNA-binding domains"/>
    <property type="match status" value="1"/>
</dbReference>
<keyword evidence="3" id="KW-0804">Transcription</keyword>
<evidence type="ECO:0000256" key="1">
    <source>
        <dbReference type="ARBA" id="ARBA00023015"/>
    </source>
</evidence>
<dbReference type="CDD" id="cd06267">
    <property type="entry name" value="PBP1_LacI_sugar_binding-like"/>
    <property type="match status" value="1"/>
</dbReference>
<proteinExistence type="predicted"/>
<dbReference type="GO" id="GO:0003700">
    <property type="term" value="F:DNA-binding transcription factor activity"/>
    <property type="evidence" value="ECO:0007669"/>
    <property type="project" value="TreeGrafter"/>
</dbReference>
<keyword evidence="1" id="KW-0805">Transcription regulation</keyword>
<dbReference type="CDD" id="cd01392">
    <property type="entry name" value="HTH_LacI"/>
    <property type="match status" value="1"/>
</dbReference>
<reference evidence="5 6" key="1">
    <citation type="submission" date="2019-04" db="EMBL/GenBank/DDBJ databases">
        <authorList>
            <person name="Van Vliet M D."/>
        </authorList>
    </citation>
    <scope>NUCLEOTIDE SEQUENCE [LARGE SCALE GENOMIC DNA]</scope>
    <source>
        <strain evidence="5 6">F21</strain>
    </source>
</reference>
<evidence type="ECO:0000313" key="5">
    <source>
        <dbReference type="EMBL" id="VGO18351.1"/>
    </source>
</evidence>
<feature type="domain" description="HTH lacI-type" evidence="4">
    <location>
        <begin position="16"/>
        <end position="71"/>
    </location>
</feature>
<dbReference type="AlphaFoldDB" id="A0A6C2UFZ9"/>
<dbReference type="Pfam" id="PF00356">
    <property type="entry name" value="LacI"/>
    <property type="match status" value="1"/>
</dbReference>
<gene>
    <name evidence="5" type="primary">degA</name>
    <name evidence="5" type="ORF">SCARR_00403</name>
</gene>
<keyword evidence="6" id="KW-1185">Reference proteome</keyword>
<evidence type="ECO:0000259" key="4">
    <source>
        <dbReference type="PROSITE" id="PS50932"/>
    </source>
</evidence>
<dbReference type="InterPro" id="IPR046335">
    <property type="entry name" value="LacI/GalR-like_sensor"/>
</dbReference>
<dbReference type="Pfam" id="PF13377">
    <property type="entry name" value="Peripla_BP_3"/>
    <property type="match status" value="1"/>
</dbReference>
<dbReference type="GO" id="GO:0000976">
    <property type="term" value="F:transcription cis-regulatory region binding"/>
    <property type="evidence" value="ECO:0007669"/>
    <property type="project" value="TreeGrafter"/>
</dbReference>
<dbReference type="EMBL" id="CAAHFH010000001">
    <property type="protein sequence ID" value="VGO18351.1"/>
    <property type="molecule type" value="Genomic_DNA"/>
</dbReference>
<accession>A0A6C2UFZ9</accession>
<evidence type="ECO:0000313" key="6">
    <source>
        <dbReference type="Proteomes" id="UP000346198"/>
    </source>
</evidence>
<evidence type="ECO:0000256" key="2">
    <source>
        <dbReference type="ARBA" id="ARBA00023125"/>
    </source>
</evidence>
<evidence type="ECO:0000256" key="3">
    <source>
        <dbReference type="ARBA" id="ARBA00023163"/>
    </source>
</evidence>
<name>A0A6C2UFZ9_9BACT</name>
<dbReference type="PANTHER" id="PTHR30146">
    <property type="entry name" value="LACI-RELATED TRANSCRIPTIONAL REPRESSOR"/>
    <property type="match status" value="1"/>
</dbReference>
<protein>
    <submittedName>
        <fullName evidence="5">HTH-type transcriptional regulator DegA</fullName>
    </submittedName>
</protein>
<dbReference type="InterPro" id="IPR010982">
    <property type="entry name" value="Lambda_DNA-bd_dom_sf"/>
</dbReference>
<dbReference type="Proteomes" id="UP000346198">
    <property type="component" value="Unassembled WGS sequence"/>
</dbReference>
<dbReference type="SMART" id="SM00354">
    <property type="entry name" value="HTH_LACI"/>
    <property type="match status" value="1"/>
</dbReference>
<dbReference type="InterPro" id="IPR028082">
    <property type="entry name" value="Peripla_BP_I"/>
</dbReference>
<keyword evidence="2" id="KW-0238">DNA-binding</keyword>
<organism evidence="5 6">
    <name type="scientific">Pontiella sulfatireligans</name>
    <dbReference type="NCBI Taxonomy" id="2750658"/>
    <lineage>
        <taxon>Bacteria</taxon>
        <taxon>Pseudomonadati</taxon>
        <taxon>Kiritimatiellota</taxon>
        <taxon>Kiritimatiellia</taxon>
        <taxon>Kiritimatiellales</taxon>
        <taxon>Pontiellaceae</taxon>
        <taxon>Pontiella</taxon>
    </lineage>
</organism>
<dbReference type="PROSITE" id="PS50932">
    <property type="entry name" value="HTH_LACI_2"/>
    <property type="match status" value="1"/>
</dbReference>